<keyword evidence="1" id="KW-0812">Transmembrane</keyword>
<dbReference type="GO" id="GO:0016020">
    <property type="term" value="C:membrane"/>
    <property type="evidence" value="ECO:0007669"/>
    <property type="project" value="InterPro"/>
</dbReference>
<dbReference type="InterPro" id="IPR043130">
    <property type="entry name" value="CDP-OH_PTrfase_TM_dom"/>
</dbReference>
<organism evidence="2 3">
    <name type="scientific">Azorhizobium caulinodans (strain ATCC 43989 / DSM 5975 / JCM 20966 / LMG 6465 / NBRC 14845 / NCIMB 13405 / ORS 571)</name>
    <dbReference type="NCBI Taxonomy" id="438753"/>
    <lineage>
        <taxon>Bacteria</taxon>
        <taxon>Pseudomonadati</taxon>
        <taxon>Pseudomonadota</taxon>
        <taxon>Alphaproteobacteria</taxon>
        <taxon>Hyphomicrobiales</taxon>
        <taxon>Xanthobacteraceae</taxon>
        <taxon>Azorhizobium</taxon>
    </lineage>
</organism>
<feature type="transmembrane region" description="Helical" evidence="1">
    <location>
        <begin position="48"/>
        <end position="70"/>
    </location>
</feature>
<reference evidence="2 3" key="1">
    <citation type="journal article" date="2007" name="Appl. Environ. Microbiol.">
        <title>Rhizobial factors required for stem nodule maturation and maintenance in Sesbania rostrata-Azorhizobium caulinodans ORS571 symbiosis.</title>
        <authorList>
            <person name="Suzuki S."/>
            <person name="Aono T."/>
            <person name="Lee KB."/>
            <person name="Suzuki T."/>
            <person name="Liu CT."/>
            <person name="Miwa H."/>
            <person name="Wakao S."/>
            <person name="Iki T."/>
            <person name="Oyaizu H."/>
        </authorList>
    </citation>
    <scope>NUCLEOTIDE SEQUENCE [LARGE SCALE GENOMIC DNA]</scope>
    <source>
        <strain evidence="3">ATCC 43989 / DSM 5975 / JCM 20966 / LMG 6465 / NBRC 14845 / NCIMB 13405 / ORS 571</strain>
    </source>
</reference>
<dbReference type="EMBL" id="AP009384">
    <property type="protein sequence ID" value="BAF86046.1"/>
    <property type="molecule type" value="Genomic_DNA"/>
</dbReference>
<reference evidence="2 3" key="6">
    <citation type="journal article" date="2011" name="Appl. Environ. Microbiol.">
        <title>Involvement of the azorhizobial chromosome partition gene (parA) in the onset of bacteroid differentiation during Sesbania rostrata stem nodule development.</title>
        <authorList>
            <person name="Liu CT."/>
            <person name="Lee KB."/>
            <person name="Wang YS."/>
            <person name="Peng MH."/>
            <person name="Lee KT."/>
            <person name="Suzuki S."/>
            <person name="Suzuki T."/>
            <person name="Oyaizu H."/>
        </authorList>
    </citation>
    <scope>NUCLEOTIDE SEQUENCE [LARGE SCALE GENOMIC DNA]</scope>
    <source>
        <strain evidence="3">ATCC 43989 / DSM 5975 / JCM 20966 / LMG 6465 / NBRC 14845 / NCIMB 13405 / ORS 571</strain>
    </source>
</reference>
<evidence type="ECO:0000313" key="3">
    <source>
        <dbReference type="Proteomes" id="UP000000270"/>
    </source>
</evidence>
<evidence type="ECO:0000256" key="1">
    <source>
        <dbReference type="SAM" id="Phobius"/>
    </source>
</evidence>
<dbReference type="STRING" id="438753.AZC_0048"/>
<dbReference type="GO" id="GO:0016780">
    <property type="term" value="F:phosphotransferase activity, for other substituted phosphate groups"/>
    <property type="evidence" value="ECO:0007669"/>
    <property type="project" value="InterPro"/>
</dbReference>
<dbReference type="GO" id="GO:0008654">
    <property type="term" value="P:phospholipid biosynthetic process"/>
    <property type="evidence" value="ECO:0007669"/>
    <property type="project" value="InterPro"/>
</dbReference>
<reference evidence="2 3" key="5">
    <citation type="journal article" date="2010" name="Appl. Environ. Microbiol.">
        <title>phrR-like gene praR of Azorhizobium caulinodans ORS571 is essential for symbiosis with Sesbania rostrata and is involved in expression of reb genes.</title>
        <authorList>
            <person name="Akiba N."/>
            <person name="Aono T."/>
            <person name="Toyazaki H."/>
            <person name="Sato S."/>
            <person name="Oyaizu H."/>
        </authorList>
    </citation>
    <scope>NUCLEOTIDE SEQUENCE [LARGE SCALE GENOMIC DNA]</scope>
    <source>
        <strain evidence="3">ATCC 43989 / DSM 5975 / JCM 20966 / LMG 6465 / NBRC 14845 / NCIMB 13405 / ORS 571</strain>
    </source>
</reference>
<dbReference type="Pfam" id="PF01066">
    <property type="entry name" value="CDP-OH_P_transf"/>
    <property type="match status" value="1"/>
</dbReference>
<gene>
    <name evidence="2" type="ordered locus">AZC_0048</name>
</gene>
<feature type="transmembrane region" description="Helical" evidence="1">
    <location>
        <begin position="180"/>
        <end position="199"/>
    </location>
</feature>
<reference evidence="3" key="2">
    <citation type="submission" date="2007-04" db="EMBL/GenBank/DDBJ databases">
        <title>Complete genome sequence of the nitrogen-fixing bacterium Azorhizobium caulinodans ORS571.</title>
        <authorList>
            <person name="Lee K.B."/>
            <person name="Backer P.D."/>
            <person name="Aono T."/>
            <person name="Liu C.T."/>
            <person name="Suzuki S."/>
            <person name="Suzuki T."/>
            <person name="Kaneko T."/>
            <person name="Yamada M."/>
            <person name="Tabata S."/>
            <person name="Kupfer D.M."/>
            <person name="Najar F.Z."/>
            <person name="Wiley G.B."/>
            <person name="Roe B."/>
            <person name="Binnewies T."/>
            <person name="Ussery D."/>
            <person name="Vereecke D."/>
            <person name="Gevers D."/>
            <person name="Holsters M."/>
            <person name="Oyaizu H."/>
        </authorList>
    </citation>
    <scope>NUCLEOTIDE SEQUENCE [LARGE SCALE GENOMIC DNA]</scope>
    <source>
        <strain evidence="3">ATCC 43989 / DSM 5975 / JCM 20966 / LMG 6465 / NBRC 14845 / NCIMB 13405 / ORS 571</strain>
    </source>
</reference>
<dbReference type="Gene3D" id="1.20.120.1760">
    <property type="match status" value="1"/>
</dbReference>
<dbReference type="AlphaFoldDB" id="A8IG68"/>
<dbReference type="KEGG" id="azc:AZC_0048"/>
<sequence>MGVDASGVRLRGVRSSVTKPTESLFERFHESFLAGPERRLLRWMAARLPAFVMPDHLTAFGVFGALVVFIGYLAAFLSPNFLWLANFGLLIHWYGDSMDGTLARVRDIQRPKYGYFLDQNIDVIGNLLIAAGLGLSPYARLDTALLALTGYHMCSIYVFVRNVVRREFHLAVMGFGPTEVRIGILVMNLTILIAGAPTFTLFGQLFTWCDLVLLGTFVLLTVMFAISFAEEAKQLAREGE</sequence>
<reference evidence="2 3" key="3">
    <citation type="journal article" date="2008" name="BMC Genomics">
        <title>The genome of the versatile nitrogen fixer Azorhizobium caulinodans ORS571.</title>
        <authorList>
            <person name="Lee KB."/>
            <person name="Backer P.D."/>
            <person name="Aono T."/>
            <person name="Liu CT."/>
            <person name="Suzuki S."/>
            <person name="Suzuki T."/>
            <person name="Kaneko T."/>
            <person name="Yamada M."/>
            <person name="Tabata S."/>
            <person name="Kupfer D.M."/>
            <person name="Najar F.Z."/>
            <person name="Wiley G.B."/>
            <person name="Roe B."/>
            <person name="Binnewies T.T."/>
            <person name="Ussery D.W."/>
            <person name="D'Haeze W."/>
            <person name="Herder J.D."/>
            <person name="Gevers D."/>
            <person name="Vereecke D."/>
            <person name="Holsters M."/>
            <person name="Oyaizu H."/>
        </authorList>
    </citation>
    <scope>NUCLEOTIDE SEQUENCE [LARGE SCALE GENOMIC DNA]</scope>
    <source>
        <strain evidence="3">ATCC 43989 / DSM 5975 / JCM 20966 / LMG 6465 / NBRC 14845 / NCIMB 13405 / ORS 571</strain>
    </source>
</reference>
<dbReference type="HOGENOM" id="CLU_077956_0_0_5"/>
<evidence type="ECO:0000313" key="2">
    <source>
        <dbReference type="EMBL" id="BAF86046.1"/>
    </source>
</evidence>
<feature type="transmembrane region" description="Helical" evidence="1">
    <location>
        <begin position="141"/>
        <end position="160"/>
    </location>
</feature>
<dbReference type="eggNOG" id="COG0558">
    <property type="taxonomic scope" value="Bacteria"/>
</dbReference>
<keyword evidence="1" id="KW-1133">Transmembrane helix</keyword>
<name>A8IG68_AZOC5</name>
<dbReference type="InterPro" id="IPR000462">
    <property type="entry name" value="CDP-OH_P_trans"/>
</dbReference>
<feature type="transmembrane region" description="Helical" evidence="1">
    <location>
        <begin position="205"/>
        <end position="229"/>
    </location>
</feature>
<keyword evidence="3" id="KW-1185">Reference proteome</keyword>
<dbReference type="Proteomes" id="UP000000270">
    <property type="component" value="Chromosome"/>
</dbReference>
<proteinExistence type="predicted"/>
<accession>A8IG68</accession>
<reference evidence="2 3" key="4">
    <citation type="journal article" date="2009" name="Appl. Environ. Microbiol.">
        <title>Comparative genome-wide transcriptional profiling of Azorhizobium caulinodans ORS571 grown under free-living and symbiotic conditions.</title>
        <authorList>
            <person name="Tsukada S."/>
            <person name="Aono T."/>
            <person name="Akiba N."/>
            <person name="Lee KB."/>
            <person name="Liu CT."/>
            <person name="Toyazaki H."/>
            <person name="Oyaizu H."/>
        </authorList>
    </citation>
    <scope>NUCLEOTIDE SEQUENCE [LARGE SCALE GENOMIC DNA]</scope>
    <source>
        <strain evidence="3">ATCC 43989 / DSM 5975 / JCM 20966 / LMG 6465 / NBRC 14845 / NCIMB 13405 / ORS 571</strain>
    </source>
</reference>
<keyword evidence="1" id="KW-0472">Membrane</keyword>
<keyword evidence="2" id="KW-0808">Transferase</keyword>
<protein>
    <submittedName>
        <fullName evidence="2">Putative CDP-alcohol phosphatidyltransferase</fullName>
    </submittedName>
</protein>